<dbReference type="InterPro" id="IPR036259">
    <property type="entry name" value="MFS_trans_sf"/>
</dbReference>
<dbReference type="PROSITE" id="PS50850">
    <property type="entry name" value="MFS"/>
    <property type="match status" value="1"/>
</dbReference>
<evidence type="ECO:0000256" key="3">
    <source>
        <dbReference type="ARBA" id="ARBA00022475"/>
    </source>
</evidence>
<feature type="transmembrane region" description="Helical" evidence="9">
    <location>
        <begin position="72"/>
        <end position="91"/>
    </location>
</feature>
<evidence type="ECO:0000313" key="11">
    <source>
        <dbReference type="EMBL" id="BAG19605.1"/>
    </source>
</evidence>
<feature type="transmembrane region" description="Helical" evidence="9">
    <location>
        <begin position="293"/>
        <end position="313"/>
    </location>
</feature>
<feature type="transmembrane region" description="Helical" evidence="9">
    <location>
        <begin position="387"/>
        <end position="410"/>
    </location>
</feature>
<feature type="transmembrane region" description="Helical" evidence="9">
    <location>
        <begin position="165"/>
        <end position="184"/>
    </location>
</feature>
<feature type="transmembrane region" description="Helical" evidence="9">
    <location>
        <begin position="190"/>
        <end position="212"/>
    </location>
</feature>
<evidence type="ECO:0000256" key="1">
    <source>
        <dbReference type="ARBA" id="ARBA00004651"/>
    </source>
</evidence>
<keyword evidence="4 9" id="KW-0812">Transmembrane</keyword>
<keyword evidence="7" id="KW-0046">Antibiotic resistance</keyword>
<proteinExistence type="predicted"/>
<evidence type="ECO:0000256" key="8">
    <source>
        <dbReference type="SAM" id="MobiDB-lite"/>
    </source>
</evidence>
<dbReference type="eggNOG" id="COG0477">
    <property type="taxonomic scope" value="Bacteria"/>
</dbReference>
<feature type="transmembrane region" description="Helical" evidence="9">
    <location>
        <begin position="463"/>
        <end position="483"/>
    </location>
</feature>
<dbReference type="GO" id="GO:0046677">
    <property type="term" value="P:response to antibiotic"/>
    <property type="evidence" value="ECO:0007669"/>
    <property type="project" value="UniProtKB-KW"/>
</dbReference>
<dbReference type="Pfam" id="PF07690">
    <property type="entry name" value="MFS_1"/>
    <property type="match status" value="1"/>
</dbReference>
<dbReference type="KEGG" id="sgr:SGR_2776"/>
<dbReference type="SUPFAM" id="SSF103473">
    <property type="entry name" value="MFS general substrate transporter"/>
    <property type="match status" value="1"/>
</dbReference>
<dbReference type="PATRIC" id="fig|455632.4.peg.2838"/>
<feature type="transmembrane region" description="Helical" evidence="9">
    <location>
        <begin position="319"/>
        <end position="346"/>
    </location>
</feature>
<evidence type="ECO:0000256" key="2">
    <source>
        <dbReference type="ARBA" id="ARBA00022448"/>
    </source>
</evidence>
<feature type="domain" description="Major facilitator superfamily (MFS) profile" evidence="10">
    <location>
        <begin position="37"/>
        <end position="487"/>
    </location>
</feature>
<feature type="region of interest" description="Disordered" evidence="8">
    <location>
        <begin position="1"/>
        <end position="26"/>
    </location>
</feature>
<dbReference type="AlphaFoldDB" id="B1W3U9"/>
<organism evidence="11 12">
    <name type="scientific">Streptomyces griseus subsp. griseus (strain JCM 4626 / CBS 651.72 / NBRC 13350 / KCC S-0626 / ISP 5235)</name>
    <dbReference type="NCBI Taxonomy" id="455632"/>
    <lineage>
        <taxon>Bacteria</taxon>
        <taxon>Bacillati</taxon>
        <taxon>Actinomycetota</taxon>
        <taxon>Actinomycetes</taxon>
        <taxon>Kitasatosporales</taxon>
        <taxon>Streptomycetaceae</taxon>
        <taxon>Streptomyces</taxon>
    </lineage>
</organism>
<dbReference type="PANTHER" id="PTHR42718">
    <property type="entry name" value="MAJOR FACILITATOR SUPERFAMILY MULTIDRUG TRANSPORTER MFSC"/>
    <property type="match status" value="1"/>
</dbReference>
<evidence type="ECO:0000256" key="9">
    <source>
        <dbReference type="SAM" id="Phobius"/>
    </source>
</evidence>
<reference evidence="12" key="1">
    <citation type="journal article" date="2008" name="J. Bacteriol.">
        <title>Genome sequence of the streptomycin-producing microorganism Streptomyces griseus IFO 13350.</title>
        <authorList>
            <person name="Ohnishi Y."/>
            <person name="Ishikawa J."/>
            <person name="Hara H."/>
            <person name="Suzuki H."/>
            <person name="Ikenoya M."/>
            <person name="Ikeda H."/>
            <person name="Yamashita A."/>
            <person name="Hattori M."/>
            <person name="Horinouchi S."/>
        </authorList>
    </citation>
    <scope>NUCLEOTIDE SEQUENCE [LARGE SCALE GENOMIC DNA]</scope>
    <source>
        <strain evidence="12">JCM 4626 / NBRC 13350</strain>
    </source>
</reference>
<keyword evidence="3" id="KW-1003">Cell membrane</keyword>
<dbReference type="GO" id="GO:0005886">
    <property type="term" value="C:plasma membrane"/>
    <property type="evidence" value="ECO:0007669"/>
    <property type="project" value="UniProtKB-SubCell"/>
</dbReference>
<feature type="compositionally biased region" description="Basic and acidic residues" evidence="8">
    <location>
        <begin position="502"/>
        <end position="512"/>
    </location>
</feature>
<evidence type="ECO:0000256" key="7">
    <source>
        <dbReference type="ARBA" id="ARBA00023251"/>
    </source>
</evidence>
<feature type="transmembrane region" description="Helical" evidence="9">
    <location>
        <begin position="431"/>
        <end position="451"/>
    </location>
</feature>
<feature type="transmembrane region" description="Helical" evidence="9">
    <location>
        <begin position="128"/>
        <end position="153"/>
    </location>
</feature>
<dbReference type="RefSeq" id="WP_012379440.1">
    <property type="nucleotide sequence ID" value="NC_010572.1"/>
</dbReference>
<dbReference type="HOGENOM" id="CLU_000960_28_2_11"/>
<feature type="transmembrane region" description="Helical" evidence="9">
    <location>
        <begin position="250"/>
        <end position="273"/>
    </location>
</feature>
<evidence type="ECO:0000256" key="6">
    <source>
        <dbReference type="ARBA" id="ARBA00023136"/>
    </source>
</evidence>
<feature type="region of interest" description="Disordered" evidence="8">
    <location>
        <begin position="493"/>
        <end position="512"/>
    </location>
</feature>
<keyword evidence="2" id="KW-0813">Transport</keyword>
<feature type="transmembrane region" description="Helical" evidence="9">
    <location>
        <begin position="358"/>
        <end position="375"/>
    </location>
</feature>
<feature type="transmembrane region" description="Helical" evidence="9">
    <location>
        <begin position="224"/>
        <end position="244"/>
    </location>
</feature>
<feature type="compositionally biased region" description="Gly residues" evidence="8">
    <location>
        <begin position="16"/>
        <end position="26"/>
    </location>
</feature>
<accession>B1W3U9</accession>
<name>B1W3U9_STRGG</name>
<protein>
    <submittedName>
        <fullName evidence="11">Permease of the major facilitator superfamily</fullName>
    </submittedName>
</protein>
<dbReference type="Gene3D" id="1.20.1250.20">
    <property type="entry name" value="MFS general substrate transporter like domains"/>
    <property type="match status" value="1"/>
</dbReference>
<dbReference type="GO" id="GO:0022857">
    <property type="term" value="F:transmembrane transporter activity"/>
    <property type="evidence" value="ECO:0007669"/>
    <property type="project" value="InterPro"/>
</dbReference>
<sequence length="512" mass="50430">MGGAGKSGTGRDPEGGAAGAPGAGTAEGAGERHARWLLVVALTVQFLVSLDMSVVNVALPDIREDLGFGGDGLLWVVNAYALAFGGLLMLGGRLADLAGPRRVLTAGLVIFGLASLAGGLAWSPGSLVAARAVQGVGAAALAPVAFALITLAFPAGPARSRALGLWGMAGAAGGAVGVLAGGVLTDATGWRSVMLVNVPIVAFALAAAARTGPVGGGRRPGARLDVAGALLVTAGTTLLVLGLVRTSDHGWGSAVTLASLGAAAFLLAAFVAVELRTESPLFRPGLLRGRPVLTANLFCLLLASAQFGAFYFVSLYMQLVLGFGATAAGFAFLPFCVGVVAGSILATRAVAALGIRRLMTVGATLAALGMAWFASTATVDGGFLVSILGPSLVCSFGIGLCFVPLGTAATTDVATGETGMASGLLNSSRQVGGSLGLAVLVTVAAQVTGGSTGRAELSSGYEAAFWSAAALLASAALAAYVLLPAEPKAPGRRAVADGPVAAEHEGDASAAR</sequence>
<dbReference type="EMBL" id="AP009493">
    <property type="protein sequence ID" value="BAG19605.1"/>
    <property type="molecule type" value="Genomic_DNA"/>
</dbReference>
<keyword evidence="6 9" id="KW-0472">Membrane</keyword>
<dbReference type="Proteomes" id="UP000001685">
    <property type="component" value="Chromosome"/>
</dbReference>
<dbReference type="InterPro" id="IPR020846">
    <property type="entry name" value="MFS_dom"/>
</dbReference>
<dbReference type="PANTHER" id="PTHR42718:SF46">
    <property type="entry name" value="BLR6921 PROTEIN"/>
    <property type="match status" value="1"/>
</dbReference>
<feature type="transmembrane region" description="Helical" evidence="9">
    <location>
        <begin position="103"/>
        <end position="122"/>
    </location>
</feature>
<evidence type="ECO:0000256" key="5">
    <source>
        <dbReference type="ARBA" id="ARBA00022989"/>
    </source>
</evidence>
<keyword evidence="5 9" id="KW-1133">Transmembrane helix</keyword>
<evidence type="ECO:0000313" key="12">
    <source>
        <dbReference type="Proteomes" id="UP000001685"/>
    </source>
</evidence>
<evidence type="ECO:0000256" key="4">
    <source>
        <dbReference type="ARBA" id="ARBA00022692"/>
    </source>
</evidence>
<dbReference type="InterPro" id="IPR011701">
    <property type="entry name" value="MFS"/>
</dbReference>
<feature type="transmembrane region" description="Helical" evidence="9">
    <location>
        <begin position="36"/>
        <end position="60"/>
    </location>
</feature>
<comment type="subcellular location">
    <subcellularLocation>
        <location evidence="1">Cell membrane</location>
        <topology evidence="1">Multi-pass membrane protein</topology>
    </subcellularLocation>
</comment>
<gene>
    <name evidence="11" type="ordered locus">SGR_2776</name>
</gene>
<evidence type="ECO:0000259" key="10">
    <source>
        <dbReference type="PROSITE" id="PS50850"/>
    </source>
</evidence>
<dbReference type="Gene3D" id="1.20.1720.10">
    <property type="entry name" value="Multidrug resistance protein D"/>
    <property type="match status" value="1"/>
</dbReference>
<dbReference type="CDD" id="cd17321">
    <property type="entry name" value="MFS_MMR_MDR_like"/>
    <property type="match status" value="1"/>
</dbReference>